<dbReference type="InterPro" id="IPR001830">
    <property type="entry name" value="Glyco_trans_20"/>
</dbReference>
<comment type="caution">
    <text evidence="3">The sequence shown here is derived from an EMBL/GenBank/DDBJ whole genome shotgun (WGS) entry which is preliminary data.</text>
</comment>
<dbReference type="Gene3D" id="3.30.70.1020">
    <property type="entry name" value="Trehalose-6-phosphate phosphatase related protein, domain 2"/>
    <property type="match status" value="1"/>
</dbReference>
<dbReference type="RefSeq" id="WP_249104005.1">
    <property type="nucleotide sequence ID" value="NZ_JAMAST010000028.1"/>
</dbReference>
<evidence type="ECO:0000256" key="2">
    <source>
        <dbReference type="ARBA" id="ARBA00008799"/>
    </source>
</evidence>
<dbReference type="EMBL" id="JAMAST010000028">
    <property type="protein sequence ID" value="MCL1632943.1"/>
    <property type="molecule type" value="Genomic_DNA"/>
</dbReference>
<dbReference type="Gene3D" id="3.40.50.2000">
    <property type="entry name" value="Glycogen Phosphorylase B"/>
    <property type="match status" value="2"/>
</dbReference>
<sequence>MSKTILISNRLPVTIKKEGDKPVFQESIGGLATGLKSYQQKSGALWIGWSGVAEESLSEKEQQAIDETLQSDYSCVPVTLTKKDIDDYYYGFSNKTIWPLFHYFINKVHYNARTWEAYEEVNTKFFKVADRLMDDRDTVWIHDYQLMLLPQMIRDKYPNAKIGFFLHIPFPSYELFRTLIWREEILRGMLGADLIGFHTYDYVRHFFSTCTRLLGTSRKIHTVKYEDRQIHVGAFPMGIDYNFFTQHITDAPTEESFKKMASEKTILSIDRLDYTKGIPEKIRSFKRLLVKYPQYRGKVRFNLIVAPSREKVASYEELKQQISELVSSVNGMFGTVDWMPIWFYFQSFSQEELISFYRYSDVLLVTPLRDGMNLVAKEYTAARTDLQGMIVISETAGAASELGEGVIVNPNDYAAVAEGIRTALEMPTDEKKARNKMMQERLKRYNVHFWVNTFLGRLEQLTQIKNAAVPVSLDRDQTQLIRAYQRAKKRIIFLDYDGTLVGFARTPELAHPDLKLKQLLRTLSASPKNTVVIASGRDKESLTQWFSDLNLHMVSSHGLWVLHPGQKWKMTMQLNNEWKKAIYPILQMNTDRMPGSFIEVKDYSLAWHYRLCEPEAIDLWLPSIKANLMNMTGSLNLQILQGKKVLEVKDNRISKGSAVPIFMRNQNYDFILGVGDDRTDEDLFAALPADAFSIKVGPDDTRAAYRLKSWQSVRALLTQMAETEKNADPQIESAQSHL</sequence>
<dbReference type="CDD" id="cd01627">
    <property type="entry name" value="HAD_TPP"/>
    <property type="match status" value="1"/>
</dbReference>
<reference evidence="3 4" key="1">
    <citation type="submission" date="2022-05" db="EMBL/GenBank/DDBJ databases">
        <title>Sporolactobacillus sp nov CPB3-1, isolated from tree bark (Mangifera indica L.).</title>
        <authorList>
            <person name="Phuengjayaem S."/>
            <person name="Tanasupawat S."/>
        </authorList>
    </citation>
    <scope>NUCLEOTIDE SEQUENCE [LARGE SCALE GENOMIC DNA]</scope>
    <source>
        <strain evidence="3 4">CPB3-1</strain>
    </source>
</reference>
<accession>A0ABT0MDK0</accession>
<evidence type="ECO:0000256" key="1">
    <source>
        <dbReference type="ARBA" id="ARBA00006330"/>
    </source>
</evidence>
<comment type="similarity">
    <text evidence="1">In the C-terminal section; belongs to the trehalose phosphatase family.</text>
</comment>
<evidence type="ECO:0000313" key="4">
    <source>
        <dbReference type="Proteomes" id="UP001203004"/>
    </source>
</evidence>
<dbReference type="InterPro" id="IPR023214">
    <property type="entry name" value="HAD_sf"/>
</dbReference>
<dbReference type="Pfam" id="PF00982">
    <property type="entry name" value="Glyco_transf_20"/>
    <property type="match status" value="1"/>
</dbReference>
<dbReference type="SUPFAM" id="SSF56784">
    <property type="entry name" value="HAD-like"/>
    <property type="match status" value="1"/>
</dbReference>
<dbReference type="SUPFAM" id="SSF53756">
    <property type="entry name" value="UDP-Glycosyltransferase/glycogen phosphorylase"/>
    <property type="match status" value="1"/>
</dbReference>
<name>A0ABT0MDK0_9BACL</name>
<evidence type="ECO:0000313" key="3">
    <source>
        <dbReference type="EMBL" id="MCL1632943.1"/>
    </source>
</evidence>
<dbReference type="PANTHER" id="PTHR10788">
    <property type="entry name" value="TREHALOSE-6-PHOSPHATE SYNTHASE"/>
    <property type="match status" value="1"/>
</dbReference>
<dbReference type="CDD" id="cd03788">
    <property type="entry name" value="GT20_TPS"/>
    <property type="match status" value="1"/>
</dbReference>
<dbReference type="NCBIfam" id="TIGR01484">
    <property type="entry name" value="HAD-SF-IIB"/>
    <property type="match status" value="1"/>
</dbReference>
<comment type="similarity">
    <text evidence="2">Belongs to the glycosyltransferase 20 family.</text>
</comment>
<keyword evidence="4" id="KW-1185">Reference proteome</keyword>
<gene>
    <name evidence="3" type="ORF">M3N64_13540</name>
</gene>
<protein>
    <submittedName>
        <fullName evidence="3">Bifunctional alpha,alpha-trehalose-phosphate synthase (UDP-forming)/trehalose-phosphatase</fullName>
    </submittedName>
</protein>
<dbReference type="Proteomes" id="UP001203004">
    <property type="component" value="Unassembled WGS sequence"/>
</dbReference>
<dbReference type="InterPro" id="IPR036412">
    <property type="entry name" value="HAD-like_sf"/>
</dbReference>
<dbReference type="InterPro" id="IPR003337">
    <property type="entry name" value="Trehalose_PPase"/>
</dbReference>
<proteinExistence type="inferred from homology"/>
<dbReference type="Gene3D" id="3.40.50.1000">
    <property type="entry name" value="HAD superfamily/HAD-like"/>
    <property type="match status" value="1"/>
</dbReference>
<dbReference type="Pfam" id="PF02358">
    <property type="entry name" value="Trehalose_PPase"/>
    <property type="match status" value="1"/>
</dbReference>
<dbReference type="NCBIfam" id="NF011071">
    <property type="entry name" value="PRK14501.1"/>
    <property type="match status" value="1"/>
</dbReference>
<dbReference type="PANTHER" id="PTHR10788:SF106">
    <property type="entry name" value="BCDNA.GH08860"/>
    <property type="match status" value="1"/>
</dbReference>
<dbReference type="InterPro" id="IPR006379">
    <property type="entry name" value="HAD-SF_hydro_IIB"/>
</dbReference>
<dbReference type="NCBIfam" id="TIGR00685">
    <property type="entry name" value="T6PP"/>
    <property type="match status" value="1"/>
</dbReference>
<organism evidence="3 4">
    <name type="scientific">Sporolactobacillus mangiferae</name>
    <dbReference type="NCBI Taxonomy" id="2940498"/>
    <lineage>
        <taxon>Bacteria</taxon>
        <taxon>Bacillati</taxon>
        <taxon>Bacillota</taxon>
        <taxon>Bacilli</taxon>
        <taxon>Bacillales</taxon>
        <taxon>Sporolactobacillaceae</taxon>
        <taxon>Sporolactobacillus</taxon>
    </lineage>
</organism>